<gene>
    <name evidence="1" type="ORF">FRZ06_00175</name>
</gene>
<name>A0ACD1A656_9FIRM</name>
<sequence>MKIEKRRANKKQNRDRHISESFHVAAILAISGGYMDAYTYLVRGEVFANAQTGNIVLLGIKIMDGKIAEAANYLIPIMAFAVGILMAELIRNKDSLFQRADWRQIVLIIEISALIIAAFLPVGSMDTPANTLISFVSALQMGSFRYVNGNAFVSTMCTGNLRSGTQCLYHHVFKGDKAMRTRWMHYYGIIFFFIAGAAMGAWATHQLSDGISIGNWYAAQFSGQVILGSCLLLAVAVWRVRERKGQNQRMKNRKRM</sequence>
<proteinExistence type="predicted"/>
<dbReference type="Proteomes" id="UP000594014">
    <property type="component" value="Chromosome"/>
</dbReference>
<accession>A0ACD1A656</accession>
<reference evidence="1" key="1">
    <citation type="submission" date="2019-08" db="EMBL/GenBank/DDBJ databases">
        <title>Genome sequence of Clostridiales bacterium MT110.</title>
        <authorList>
            <person name="Cao J."/>
        </authorList>
    </citation>
    <scope>NUCLEOTIDE SEQUENCE</scope>
    <source>
        <strain evidence="1">MT110</strain>
    </source>
</reference>
<organism evidence="1 2">
    <name type="scientific">Anoxybacterium hadale</name>
    <dbReference type="NCBI Taxonomy" id="3408580"/>
    <lineage>
        <taxon>Bacteria</taxon>
        <taxon>Bacillati</taxon>
        <taxon>Bacillota</taxon>
        <taxon>Clostridia</taxon>
        <taxon>Peptostreptococcales</taxon>
        <taxon>Anaerovoracaceae</taxon>
        <taxon>Anoxybacterium</taxon>
    </lineage>
</organism>
<evidence type="ECO:0000313" key="2">
    <source>
        <dbReference type="Proteomes" id="UP000594014"/>
    </source>
</evidence>
<protein>
    <submittedName>
        <fullName evidence="1">DUF1275 domain-containing protein</fullName>
    </submittedName>
</protein>
<keyword evidence="2" id="KW-1185">Reference proteome</keyword>
<dbReference type="EMBL" id="CP042469">
    <property type="protein sequence ID" value="QOX61881.1"/>
    <property type="molecule type" value="Genomic_DNA"/>
</dbReference>
<evidence type="ECO:0000313" key="1">
    <source>
        <dbReference type="EMBL" id="QOX61881.1"/>
    </source>
</evidence>